<dbReference type="Pfam" id="PF05430">
    <property type="entry name" value="Methyltransf_30"/>
    <property type="match status" value="1"/>
</dbReference>
<dbReference type="SUPFAM" id="SSF53335">
    <property type="entry name" value="S-adenosyl-L-methionine-dependent methyltransferases"/>
    <property type="match status" value="1"/>
</dbReference>
<feature type="region of interest" description="tRNA (mnm(5)s(2)U34)-methyltransferase" evidence="10">
    <location>
        <begin position="1"/>
        <end position="235"/>
    </location>
</feature>
<dbReference type="InterPro" id="IPR047785">
    <property type="entry name" value="tRNA_MNMC2"/>
</dbReference>
<evidence type="ECO:0000313" key="13">
    <source>
        <dbReference type="EMBL" id="GGM24945.1"/>
    </source>
</evidence>
<evidence type="ECO:0000256" key="3">
    <source>
        <dbReference type="ARBA" id="ARBA00022630"/>
    </source>
</evidence>
<keyword evidence="6 10" id="KW-0819">tRNA processing</keyword>
<comment type="catalytic activity">
    <reaction evidence="10">
        <text>5-aminomethyl-2-thiouridine(34) in tRNA + S-adenosyl-L-methionine = 5-methylaminomethyl-2-thiouridine(34) in tRNA + S-adenosyl-L-homocysteine + H(+)</text>
        <dbReference type="Rhea" id="RHEA:19569"/>
        <dbReference type="Rhea" id="RHEA-COMP:10195"/>
        <dbReference type="Rhea" id="RHEA-COMP:10197"/>
        <dbReference type="ChEBI" id="CHEBI:15378"/>
        <dbReference type="ChEBI" id="CHEBI:57856"/>
        <dbReference type="ChEBI" id="CHEBI:59789"/>
        <dbReference type="ChEBI" id="CHEBI:74454"/>
        <dbReference type="ChEBI" id="CHEBI:74455"/>
        <dbReference type="EC" id="2.1.1.61"/>
    </reaction>
</comment>
<keyword evidence="3 10" id="KW-0285">Flavoprotein</keyword>
<dbReference type="NCBIfam" id="NF033855">
    <property type="entry name" value="tRNA_MNMC2"/>
    <property type="match status" value="1"/>
</dbReference>
<dbReference type="Gene3D" id="3.30.9.10">
    <property type="entry name" value="D-Amino Acid Oxidase, subunit A, domain 2"/>
    <property type="match status" value="1"/>
</dbReference>
<feature type="domain" description="MnmC-like methyltransferase" evidence="12">
    <location>
        <begin position="113"/>
        <end position="233"/>
    </location>
</feature>
<gene>
    <name evidence="10 13" type="primary">mnmC</name>
    <name evidence="13" type="ORF">GCM10009425_39720</name>
</gene>
<comment type="caution">
    <text evidence="13">The sequence shown here is derived from an EMBL/GenBank/DDBJ whole genome shotgun (WGS) entry which is preliminary data.</text>
</comment>
<evidence type="ECO:0000256" key="9">
    <source>
        <dbReference type="ARBA" id="ARBA00023268"/>
    </source>
</evidence>
<evidence type="ECO:0000256" key="6">
    <source>
        <dbReference type="ARBA" id="ARBA00022694"/>
    </source>
</evidence>
<evidence type="ECO:0000256" key="8">
    <source>
        <dbReference type="ARBA" id="ARBA00023002"/>
    </source>
</evidence>
<evidence type="ECO:0000256" key="4">
    <source>
        <dbReference type="ARBA" id="ARBA00022679"/>
    </source>
</evidence>
<dbReference type="SUPFAM" id="SSF51905">
    <property type="entry name" value="FAD/NAD(P)-binding domain"/>
    <property type="match status" value="1"/>
</dbReference>
<dbReference type="InterPro" id="IPR006076">
    <property type="entry name" value="FAD-dep_OxRdtase"/>
</dbReference>
<dbReference type="EMBL" id="BMNW01000010">
    <property type="protein sequence ID" value="GGM24945.1"/>
    <property type="molecule type" value="Genomic_DNA"/>
</dbReference>
<protein>
    <recommendedName>
        <fullName evidence="10">tRNA 5-methylaminomethyl-2-thiouridine biosynthesis bifunctional protein MnmC</fullName>
        <shortName evidence="10">tRNA mnm(5)s(2)U biosynthesis bifunctional protein</shortName>
    </recommendedName>
    <domain>
        <recommendedName>
            <fullName evidence="10">tRNA (mnm(5)s(2)U34)-methyltransferase</fullName>
            <ecNumber evidence="10">2.1.1.61</ecNumber>
        </recommendedName>
    </domain>
    <domain>
        <recommendedName>
            <fullName evidence="10">FAD-dependent cmnm(5)s(2)U34 oxidoreductase</fullName>
            <ecNumber evidence="10">1.5.-.-</ecNumber>
        </recommendedName>
    </domain>
</protein>
<evidence type="ECO:0000256" key="5">
    <source>
        <dbReference type="ARBA" id="ARBA00022691"/>
    </source>
</evidence>
<comment type="cofactor">
    <cofactor evidence="10">
        <name>FAD</name>
        <dbReference type="ChEBI" id="CHEBI:57692"/>
    </cofactor>
</comment>
<dbReference type="InterPro" id="IPR023032">
    <property type="entry name" value="tRNA_MAMT_biosynth_bifunc_MnmC"/>
</dbReference>
<comment type="similarity">
    <text evidence="10">In the C-terminal section; belongs to the DAO family.</text>
</comment>
<keyword evidence="1 10" id="KW-0963">Cytoplasm</keyword>
<organism evidence="13 14">
    <name type="scientific">Pseudomonas asuensis</name>
    <dbReference type="NCBI Taxonomy" id="1825787"/>
    <lineage>
        <taxon>Bacteria</taxon>
        <taxon>Pseudomonadati</taxon>
        <taxon>Pseudomonadota</taxon>
        <taxon>Gammaproteobacteria</taxon>
        <taxon>Pseudomonadales</taxon>
        <taxon>Pseudomonadaceae</taxon>
        <taxon>Pseudomonas</taxon>
    </lineage>
</organism>
<dbReference type="InterPro" id="IPR029063">
    <property type="entry name" value="SAM-dependent_MTases_sf"/>
</dbReference>
<name>A0ABQ2H105_9PSED</name>
<dbReference type="InterPro" id="IPR036188">
    <property type="entry name" value="FAD/NAD-bd_sf"/>
</dbReference>
<sequence>MSDIFHAQLDWDDQGQPISRSFGDVYFSKASGLEETRYVFLAQNELHRRFKALRAGEVFTIGETGFGTGLNFLCAWQLFEQIAPPESRLHFVSVEKYPLSASDLEKALALWPELACYAHEFLAQYVAVHPGFQRFSLDNGRVILTLLIGDVLDCLPELDARCDAWFLDGFAPAKNPDMWTPALFEQLARLAANNATLATFTCAGFVRRGLTEAGFTMEKVPGFGHKREMLRGSISAAPMLRPAKPWFSRPPLHIGTKTALVIGAGLAGASTAASLAARGWQVTVLERHATPAAEASGNLQGVLYLKLSPHFTPLTRLALSGFGYTRRMLQGLDKTQAWNGCGTIQLAIDPAEEKRQQQLAERLPSALLQRITADEASQLSGVALSQSGLYFPESGWVHPPALCYFLLQHPNITLVTSQEAIRLERSEDQWIAFGNEVLLAKASIVVVASATETAKLVESAQLPLKRIRGQITHLPATPESHSLQCVVCGEGYIAPARSGLHTLGASFDFKRDDLELCAEEHKDNLALLKAISPSLAKALEAEYPDPAVLEGRVAFRCTTPDYLPVVGPVVDANAFRQAFAILGKDARQVPDTPVPWLSNLFVNAGHGSRGLITAPLSGELLAAWLDNEPLPLPRSIAEACHPNRFPLRAVIRGQA</sequence>
<evidence type="ECO:0000259" key="11">
    <source>
        <dbReference type="Pfam" id="PF01266"/>
    </source>
</evidence>
<comment type="function">
    <text evidence="10">Catalyzes the last two steps in the biosynthesis of 5-methylaminomethyl-2-thiouridine (mnm(5)s(2)U) at the wobble position (U34) in tRNA. Catalyzes the FAD-dependent demodification of cmnm(5)s(2)U34 to nm(5)s(2)U34, followed by the transfer of a methyl group from S-adenosyl-L-methionine to nm(5)s(2)U34, to form mnm(5)s(2)U34.</text>
</comment>
<evidence type="ECO:0000256" key="1">
    <source>
        <dbReference type="ARBA" id="ARBA00022490"/>
    </source>
</evidence>
<keyword evidence="14" id="KW-1185">Reference proteome</keyword>
<dbReference type="EC" id="1.5.-.-" evidence="10"/>
<dbReference type="PANTHER" id="PTHR13847:SF283">
    <property type="entry name" value="TRNA 5-METHYLAMINOMETHYL-2-THIOURIDINE BIOSYNTHESIS BIFUNCTIONAL PROTEIN MNMC"/>
    <property type="match status" value="1"/>
</dbReference>
<dbReference type="Gene3D" id="3.50.50.60">
    <property type="entry name" value="FAD/NAD(P)-binding domain"/>
    <property type="match status" value="1"/>
</dbReference>
<evidence type="ECO:0000313" key="14">
    <source>
        <dbReference type="Proteomes" id="UP000616499"/>
    </source>
</evidence>
<comment type="subcellular location">
    <subcellularLocation>
        <location evidence="10">Cytoplasm</location>
    </subcellularLocation>
</comment>
<dbReference type="EC" id="2.1.1.61" evidence="10"/>
<proteinExistence type="inferred from homology"/>
<comment type="similarity">
    <text evidence="10">In the N-terminal section; belongs to the methyltransferase superfamily. tRNA (mnm(5)s(2)U34)-methyltransferase family.</text>
</comment>
<dbReference type="NCBIfam" id="TIGR03197">
    <property type="entry name" value="MnmC_Cterm"/>
    <property type="match status" value="1"/>
</dbReference>
<dbReference type="NCBIfam" id="NF002481">
    <property type="entry name" value="PRK01747.1-2"/>
    <property type="match status" value="1"/>
</dbReference>
<evidence type="ECO:0000256" key="7">
    <source>
        <dbReference type="ARBA" id="ARBA00022827"/>
    </source>
</evidence>
<reference evidence="14" key="1">
    <citation type="journal article" date="2019" name="Int. J. Syst. Evol. Microbiol.">
        <title>The Global Catalogue of Microorganisms (GCM) 10K type strain sequencing project: providing services to taxonomists for standard genome sequencing and annotation.</title>
        <authorList>
            <consortium name="The Broad Institute Genomics Platform"/>
            <consortium name="The Broad Institute Genome Sequencing Center for Infectious Disease"/>
            <person name="Wu L."/>
            <person name="Ma J."/>
        </authorList>
    </citation>
    <scope>NUCLEOTIDE SEQUENCE [LARGE SCALE GENOMIC DNA]</scope>
    <source>
        <strain evidence="14">JCM 13501</strain>
    </source>
</reference>
<dbReference type="SUPFAM" id="SSF54373">
    <property type="entry name" value="FAD-linked reductases, C-terminal domain"/>
    <property type="match status" value="1"/>
</dbReference>
<keyword evidence="4 10" id="KW-0808">Transferase</keyword>
<evidence type="ECO:0000256" key="10">
    <source>
        <dbReference type="HAMAP-Rule" id="MF_01102"/>
    </source>
</evidence>
<dbReference type="Pfam" id="PF01266">
    <property type="entry name" value="DAO"/>
    <property type="match status" value="1"/>
</dbReference>
<dbReference type="Gene3D" id="3.40.50.150">
    <property type="entry name" value="Vaccinia Virus protein VP39"/>
    <property type="match status" value="1"/>
</dbReference>
<evidence type="ECO:0000256" key="2">
    <source>
        <dbReference type="ARBA" id="ARBA00022603"/>
    </source>
</evidence>
<dbReference type="Proteomes" id="UP000616499">
    <property type="component" value="Unassembled WGS sequence"/>
</dbReference>
<dbReference type="PANTHER" id="PTHR13847">
    <property type="entry name" value="SARCOSINE DEHYDROGENASE-RELATED"/>
    <property type="match status" value="1"/>
</dbReference>
<accession>A0ABQ2H105</accession>
<dbReference type="InterPro" id="IPR008471">
    <property type="entry name" value="MnmC-like_methylTransf"/>
</dbReference>
<keyword evidence="7 10" id="KW-0274">FAD</keyword>
<keyword evidence="5 10" id="KW-0949">S-adenosyl-L-methionine</keyword>
<dbReference type="RefSeq" id="WP_188867872.1">
    <property type="nucleotide sequence ID" value="NZ_BMNW01000010.1"/>
</dbReference>
<feature type="region of interest" description="FAD-dependent cmnm(5)s(2)U34 oxidoreductase" evidence="10">
    <location>
        <begin position="262"/>
        <end position="655"/>
    </location>
</feature>
<dbReference type="InterPro" id="IPR017610">
    <property type="entry name" value="tRNA_S-uridine_synth_MnmC_C"/>
</dbReference>
<keyword evidence="9 10" id="KW-0511">Multifunctional enzyme</keyword>
<evidence type="ECO:0000259" key="12">
    <source>
        <dbReference type="Pfam" id="PF05430"/>
    </source>
</evidence>
<keyword evidence="8 10" id="KW-0560">Oxidoreductase</keyword>
<dbReference type="HAMAP" id="MF_01102">
    <property type="entry name" value="MnmC"/>
    <property type="match status" value="1"/>
</dbReference>
<feature type="domain" description="FAD dependent oxidoreductase" evidence="11">
    <location>
        <begin position="260"/>
        <end position="624"/>
    </location>
</feature>
<keyword evidence="2 10" id="KW-0489">Methyltransferase</keyword>